<keyword evidence="2 5" id="KW-0012">Acyltransferase</keyword>
<evidence type="ECO:0000256" key="2">
    <source>
        <dbReference type="ARBA" id="ARBA00023315"/>
    </source>
</evidence>
<feature type="domain" description="Poly-beta-hydroxybutyrate polymerase N-terminal" evidence="4">
    <location>
        <begin position="1"/>
        <end position="34"/>
    </location>
</feature>
<evidence type="ECO:0000313" key="5">
    <source>
        <dbReference type="EMBL" id="MBB5271393.1"/>
    </source>
</evidence>
<keyword evidence="6" id="KW-1185">Reference proteome</keyword>
<evidence type="ECO:0000259" key="4">
    <source>
        <dbReference type="Pfam" id="PF12551"/>
    </source>
</evidence>
<dbReference type="PANTHER" id="PTHR36837">
    <property type="entry name" value="POLY(3-HYDROXYALKANOATE) POLYMERASE SUBUNIT PHAC"/>
    <property type="match status" value="1"/>
</dbReference>
<protein>
    <submittedName>
        <fullName evidence="5">Polyhydroxyalkanoate synthase</fullName>
        <ecNumber evidence="5">2.3.1.-</ecNumber>
    </submittedName>
</protein>
<name>A0A7W8M826_9BURK</name>
<dbReference type="EMBL" id="JACHGB010000003">
    <property type="protein sequence ID" value="MBB5271393.1"/>
    <property type="molecule type" value="Genomic_DNA"/>
</dbReference>
<comment type="caution">
    <text evidence="5">The sequence shown here is derived from an EMBL/GenBank/DDBJ whole genome shotgun (WGS) entry which is preliminary data.</text>
</comment>
<sequence>MHAATARLTGGMSPAALAGAYLDWALHLAAAPGKQMRLAEKALKKSARFAGYAANCAANAGQPGGLCIEPLAQDKRFSDPSWQRWPYNLIHQAFLLNQQWWFNATTGVRGVSEKHENQVQFTARQILDVFSPSNSPLTNPEVLERTAKEGGMNLLRGMQNMIEDMQRGLSGERPPGLENFVPGRDVAITPGKVVYRNRLIELIQYAPTTDTVRPEPVLIVPAWIMKYYILDLSPENSMVRWLTGQGYTVFMVSWTNPGPEDRDLGMDDYRTLGVMAALDAISEIVPGQRVHATGYCLGGTMLSIAAAAMARDGDDRLASVSFFAAQADFKEAGELTLFIDESQLAFLENMMWEQGYLDTTQMAGAFQMLRSNDLVWSRIIRDYLMGERQELNDLMSWNADATRMPYRMHSEYLRRLFLDNDLAEGRFKVDGRPIALTDIRAPIFSVGTVKDHVAPWRSAYKIHLLTDTEVTFVLTGGGHNAGIVSEPGHPRRSYQVLTRAQDDRYVDPDAWLAAAEKHEGSWWLEWARWLDARSGAPVPPPPMGNAQAGYRVLGDAPGTYVMQR</sequence>
<gene>
    <name evidence="5" type="ORF">HNQ70_001403</name>
</gene>
<dbReference type="GO" id="GO:0016746">
    <property type="term" value="F:acyltransferase activity"/>
    <property type="evidence" value="ECO:0007669"/>
    <property type="project" value="UniProtKB-KW"/>
</dbReference>
<dbReference type="InterPro" id="IPR022211">
    <property type="entry name" value="PHBC_N"/>
</dbReference>
<dbReference type="SUPFAM" id="SSF53474">
    <property type="entry name" value="alpha/beta-Hydrolases"/>
    <property type="match status" value="1"/>
</dbReference>
<evidence type="ECO:0000259" key="3">
    <source>
        <dbReference type="Pfam" id="PF07167"/>
    </source>
</evidence>
<dbReference type="GO" id="GO:0042619">
    <property type="term" value="P:poly-hydroxybutyrate biosynthetic process"/>
    <property type="evidence" value="ECO:0007669"/>
    <property type="project" value="InterPro"/>
</dbReference>
<dbReference type="Pfam" id="PF07167">
    <property type="entry name" value="PhaC_N"/>
    <property type="match status" value="1"/>
</dbReference>
<reference evidence="5 6" key="1">
    <citation type="submission" date="2020-08" db="EMBL/GenBank/DDBJ databases">
        <title>Genomic Encyclopedia of Type Strains, Phase IV (KMG-IV): sequencing the most valuable type-strain genomes for metagenomic binning, comparative biology and taxonomic classification.</title>
        <authorList>
            <person name="Goeker M."/>
        </authorList>
    </citation>
    <scope>NUCLEOTIDE SEQUENCE [LARGE SCALE GENOMIC DNA]</scope>
    <source>
        <strain evidence="5 6">DSM 29781</strain>
    </source>
</reference>
<dbReference type="AlphaFoldDB" id="A0A7W8M826"/>
<dbReference type="InterPro" id="IPR051321">
    <property type="entry name" value="PHA/PHB_synthase"/>
</dbReference>
<keyword evidence="1 5" id="KW-0808">Transferase</keyword>
<proteinExistence type="predicted"/>
<dbReference type="EC" id="2.3.1.-" evidence="5"/>
<dbReference type="PANTHER" id="PTHR36837:SF5">
    <property type="entry name" value="POLY-3-HYDROXYBUTYRATE SYNTHASE"/>
    <property type="match status" value="1"/>
</dbReference>
<dbReference type="InterPro" id="IPR029058">
    <property type="entry name" value="AB_hydrolase_fold"/>
</dbReference>
<dbReference type="InterPro" id="IPR010941">
    <property type="entry name" value="PhaC_N"/>
</dbReference>
<organism evidence="5 6">
    <name type="scientific">Quisquiliibacterium transsilvanicum</name>
    <dbReference type="NCBI Taxonomy" id="1549638"/>
    <lineage>
        <taxon>Bacteria</taxon>
        <taxon>Pseudomonadati</taxon>
        <taxon>Pseudomonadota</taxon>
        <taxon>Betaproteobacteria</taxon>
        <taxon>Burkholderiales</taxon>
        <taxon>Burkholderiaceae</taxon>
        <taxon>Quisquiliibacterium</taxon>
    </lineage>
</organism>
<dbReference type="Gene3D" id="3.40.50.1820">
    <property type="entry name" value="alpha/beta hydrolase"/>
    <property type="match status" value="1"/>
</dbReference>
<accession>A0A7W8M826</accession>
<evidence type="ECO:0000256" key="1">
    <source>
        <dbReference type="ARBA" id="ARBA00022679"/>
    </source>
</evidence>
<feature type="domain" description="Poly-beta-hydroxybutyrate polymerase N-terminal" evidence="3">
    <location>
        <begin position="73"/>
        <end position="242"/>
    </location>
</feature>
<evidence type="ECO:0000313" key="6">
    <source>
        <dbReference type="Proteomes" id="UP000532440"/>
    </source>
</evidence>
<dbReference type="Pfam" id="PF12551">
    <property type="entry name" value="PHBC_N"/>
    <property type="match status" value="1"/>
</dbReference>
<dbReference type="Proteomes" id="UP000532440">
    <property type="component" value="Unassembled WGS sequence"/>
</dbReference>